<comment type="caution">
    <text evidence="2">The sequence shown here is derived from an EMBL/GenBank/DDBJ whole genome shotgun (WGS) entry which is preliminary data.</text>
</comment>
<name>A0A8J4SHT7_9STRA</name>
<dbReference type="AlphaFoldDB" id="A0A8J4SHT7"/>
<dbReference type="EMBL" id="AOFI03000058">
    <property type="protein sequence ID" value="KAF4322872.1"/>
    <property type="molecule type" value="Genomic_DNA"/>
</dbReference>
<gene>
    <name evidence="2" type="ORF">G195_002717</name>
</gene>
<accession>A0A8J4SHT7</accession>
<protein>
    <submittedName>
        <fullName evidence="2">Uncharacterized protein</fullName>
    </submittedName>
</protein>
<evidence type="ECO:0000313" key="3">
    <source>
        <dbReference type="Proteomes" id="UP000702964"/>
    </source>
</evidence>
<sequence length="73" mass="7595">MSKPYTMQPLNSSSAADGSGDHSMYESGTMQIGNQVFKTFDKGETEESSTATSLSTIGGDAINIGGTILKVES</sequence>
<reference evidence="2" key="2">
    <citation type="submission" date="2020-02" db="EMBL/GenBank/DDBJ databases">
        <authorList>
            <person name="Studholme D.J."/>
        </authorList>
    </citation>
    <scope>NUCLEOTIDE SEQUENCE</scope>
    <source>
        <strain evidence="2">00238/432</strain>
    </source>
</reference>
<reference evidence="2" key="1">
    <citation type="journal article" date="2015" name="Genom Data">
        <title>Draft genome sequences of Phytophthora kernoviae and Phytophthora ramorum lineage EU2 from Scotland.</title>
        <authorList>
            <person name="Sambles C."/>
            <person name="Schlenzig A."/>
            <person name="O'Neill P."/>
            <person name="Grant M."/>
            <person name="Studholme D.J."/>
        </authorList>
    </citation>
    <scope>NUCLEOTIDE SEQUENCE</scope>
    <source>
        <strain evidence="2">00238/432</strain>
    </source>
</reference>
<feature type="region of interest" description="Disordered" evidence="1">
    <location>
        <begin position="1"/>
        <end position="30"/>
    </location>
</feature>
<evidence type="ECO:0000256" key="1">
    <source>
        <dbReference type="SAM" id="MobiDB-lite"/>
    </source>
</evidence>
<dbReference type="Proteomes" id="UP000702964">
    <property type="component" value="Unassembled WGS sequence"/>
</dbReference>
<proteinExistence type="predicted"/>
<organism evidence="2 3">
    <name type="scientific">Phytophthora kernoviae 00238/432</name>
    <dbReference type="NCBI Taxonomy" id="1284355"/>
    <lineage>
        <taxon>Eukaryota</taxon>
        <taxon>Sar</taxon>
        <taxon>Stramenopiles</taxon>
        <taxon>Oomycota</taxon>
        <taxon>Peronosporomycetes</taxon>
        <taxon>Peronosporales</taxon>
        <taxon>Peronosporaceae</taxon>
        <taxon>Phytophthora</taxon>
    </lineage>
</organism>
<evidence type="ECO:0000313" key="2">
    <source>
        <dbReference type="EMBL" id="KAF4322872.1"/>
    </source>
</evidence>